<evidence type="ECO:0000256" key="5">
    <source>
        <dbReference type="ARBA" id="ARBA00022692"/>
    </source>
</evidence>
<keyword evidence="7 8" id="KW-0472">Membrane</keyword>
<evidence type="ECO:0000256" key="4">
    <source>
        <dbReference type="ARBA" id="ARBA00022475"/>
    </source>
</evidence>
<feature type="transmembrane region" description="Helical" evidence="8">
    <location>
        <begin position="322"/>
        <end position="345"/>
    </location>
</feature>
<dbReference type="Pfam" id="PF07690">
    <property type="entry name" value="MFS_1"/>
    <property type="match status" value="1"/>
</dbReference>
<feature type="transmembrane region" description="Helical" evidence="8">
    <location>
        <begin position="91"/>
        <end position="110"/>
    </location>
</feature>
<dbReference type="Proteomes" id="UP000509371">
    <property type="component" value="Chromosome"/>
</dbReference>
<dbReference type="PANTHER" id="PTHR43124:SF3">
    <property type="entry name" value="CHLORAMPHENICOL EFFLUX PUMP RV0191"/>
    <property type="match status" value="1"/>
</dbReference>
<dbReference type="NCBIfam" id="NF008314">
    <property type="entry name" value="PRK11102.1"/>
    <property type="match status" value="1"/>
</dbReference>
<dbReference type="CDD" id="cd17320">
    <property type="entry name" value="MFS_MdfA_MDR_like"/>
    <property type="match status" value="1"/>
</dbReference>
<feature type="transmembrane region" description="Helical" evidence="8">
    <location>
        <begin position="177"/>
        <end position="199"/>
    </location>
</feature>
<evidence type="ECO:0000256" key="2">
    <source>
        <dbReference type="ARBA" id="ARBA00006236"/>
    </source>
</evidence>
<dbReference type="PANTHER" id="PTHR43124">
    <property type="entry name" value="PURINE EFFLUX PUMP PBUE"/>
    <property type="match status" value="1"/>
</dbReference>
<dbReference type="KEGG" id="mpri:MP3633_2311"/>
<dbReference type="InterPro" id="IPR011701">
    <property type="entry name" value="MFS"/>
</dbReference>
<dbReference type="InterPro" id="IPR036259">
    <property type="entry name" value="MFS_trans_sf"/>
</dbReference>
<dbReference type="NCBIfam" id="TIGR00710">
    <property type="entry name" value="efflux_Bcr_CflA"/>
    <property type="match status" value="1"/>
</dbReference>
<keyword evidence="8" id="KW-0997">Cell inner membrane</keyword>
<feature type="transmembrane region" description="Helical" evidence="8">
    <location>
        <begin position="116"/>
        <end position="137"/>
    </location>
</feature>
<comment type="similarity">
    <text evidence="2 8">Belongs to the major facilitator superfamily. Bcr/CmlA family.</text>
</comment>
<dbReference type="AlphaFoldDB" id="A0A859CWS4"/>
<reference evidence="10 11" key="1">
    <citation type="submission" date="2020-06" db="EMBL/GenBank/DDBJ databases">
        <authorList>
            <person name="Voronona O.L."/>
            <person name="Aksenova E.I."/>
            <person name="Kunda M.S."/>
            <person name="Semenov A.N."/>
            <person name="Ryzhova N."/>
        </authorList>
    </citation>
    <scope>NUCLEOTIDE SEQUENCE [LARGE SCALE GENOMIC DNA]</scope>
    <source>
        <strain evidence="10 11">MPKMM3633</strain>
    </source>
</reference>
<keyword evidence="5 8" id="KW-0812">Transmembrane</keyword>
<evidence type="ECO:0000313" key="10">
    <source>
        <dbReference type="EMBL" id="QKK81038.1"/>
    </source>
</evidence>
<feature type="domain" description="Major facilitator superfamily (MFS) profile" evidence="9">
    <location>
        <begin position="22"/>
        <end position="410"/>
    </location>
</feature>
<organism evidence="10 11">
    <name type="scientific">Marinomonas primoryensis</name>
    <dbReference type="NCBI Taxonomy" id="178399"/>
    <lineage>
        <taxon>Bacteria</taxon>
        <taxon>Pseudomonadati</taxon>
        <taxon>Pseudomonadota</taxon>
        <taxon>Gammaproteobacteria</taxon>
        <taxon>Oceanospirillales</taxon>
        <taxon>Oceanospirillaceae</taxon>
        <taxon>Marinomonas</taxon>
    </lineage>
</organism>
<evidence type="ECO:0000256" key="1">
    <source>
        <dbReference type="ARBA" id="ARBA00004651"/>
    </source>
</evidence>
<evidence type="ECO:0000256" key="6">
    <source>
        <dbReference type="ARBA" id="ARBA00022989"/>
    </source>
</evidence>
<feature type="transmembrane region" description="Helical" evidence="8">
    <location>
        <begin position="149"/>
        <end position="171"/>
    </location>
</feature>
<dbReference type="PROSITE" id="PS50850">
    <property type="entry name" value="MFS"/>
    <property type="match status" value="1"/>
</dbReference>
<feature type="transmembrane region" description="Helical" evidence="8">
    <location>
        <begin position="357"/>
        <end position="378"/>
    </location>
</feature>
<gene>
    <name evidence="10" type="ORF">MP3633_2311</name>
</gene>
<keyword evidence="4" id="KW-1003">Cell membrane</keyword>
<dbReference type="InterPro" id="IPR020846">
    <property type="entry name" value="MFS_dom"/>
</dbReference>
<keyword evidence="6 8" id="KW-1133">Transmembrane helix</keyword>
<feature type="transmembrane region" description="Helical" evidence="8">
    <location>
        <begin position="21"/>
        <end position="40"/>
    </location>
</feature>
<dbReference type="Gene3D" id="1.20.1720.10">
    <property type="entry name" value="Multidrug resistance protein D"/>
    <property type="match status" value="1"/>
</dbReference>
<protein>
    <recommendedName>
        <fullName evidence="8">Bcr/CflA family efflux transporter</fullName>
    </recommendedName>
</protein>
<evidence type="ECO:0000256" key="3">
    <source>
        <dbReference type="ARBA" id="ARBA00022448"/>
    </source>
</evidence>
<feature type="transmembrane region" description="Helical" evidence="8">
    <location>
        <begin position="229"/>
        <end position="255"/>
    </location>
</feature>
<dbReference type="GO" id="GO:0042910">
    <property type="term" value="F:xenobiotic transmembrane transporter activity"/>
    <property type="evidence" value="ECO:0007669"/>
    <property type="project" value="InterPro"/>
</dbReference>
<evidence type="ECO:0000259" key="9">
    <source>
        <dbReference type="PROSITE" id="PS50850"/>
    </source>
</evidence>
<evidence type="ECO:0000256" key="7">
    <source>
        <dbReference type="ARBA" id="ARBA00023136"/>
    </source>
</evidence>
<proteinExistence type="inferred from homology"/>
<dbReference type="SUPFAM" id="SSF103473">
    <property type="entry name" value="MFS general substrate transporter"/>
    <property type="match status" value="1"/>
</dbReference>
<dbReference type="GO" id="GO:0005886">
    <property type="term" value="C:plasma membrane"/>
    <property type="evidence" value="ECO:0007669"/>
    <property type="project" value="UniProtKB-SubCell"/>
</dbReference>
<dbReference type="InterPro" id="IPR004812">
    <property type="entry name" value="Efflux_drug-R_Bcr/CmlA"/>
</dbReference>
<feature type="transmembrane region" description="Helical" evidence="8">
    <location>
        <begin position="60"/>
        <end position="79"/>
    </location>
</feature>
<dbReference type="EMBL" id="CP054301">
    <property type="protein sequence ID" value="QKK81038.1"/>
    <property type="molecule type" value="Genomic_DNA"/>
</dbReference>
<keyword evidence="3 8" id="KW-0813">Transport</keyword>
<accession>A0A859CWS4</accession>
<name>A0A859CWS4_9GAMM</name>
<dbReference type="GO" id="GO:1990961">
    <property type="term" value="P:xenobiotic detoxification by transmembrane export across the plasma membrane"/>
    <property type="evidence" value="ECO:0007669"/>
    <property type="project" value="InterPro"/>
</dbReference>
<feature type="transmembrane region" description="Helical" evidence="8">
    <location>
        <begin position="298"/>
        <end position="316"/>
    </location>
</feature>
<feature type="transmembrane region" description="Helical" evidence="8">
    <location>
        <begin position="267"/>
        <end position="286"/>
    </location>
</feature>
<dbReference type="InterPro" id="IPR050189">
    <property type="entry name" value="MFS_Efflux_Transporters"/>
</dbReference>
<evidence type="ECO:0000256" key="8">
    <source>
        <dbReference type="RuleBase" id="RU365088"/>
    </source>
</evidence>
<sequence>MLPNLLQTIRLILQLSHCMKLTFPIVLVLGLLSGLTPLAIDAYLPSIPTIAKSLDTDISLIQMTLSMYLLVFAFLQILFGPISDAIGRRKVVVGGLGIFAIGSFLCAIAQSYEMLMVGRAVQAFGGAAVAVSVPALVKDGMSINQFAKTMSMIMLVMALAPLAAPILGGAILTIWSWHYIFVFLGILAIISMVLFLRTIPETLPPEKRTPFSFLNASRNYGKLVKNASVMGYVASSAFYFAGMMSFITGSSFVYIEIYDIDPANFGFLVGVNVIMMMLAATINGRYVEKLGTEVLSKYAIYAPLIASALMILLTFFDHPPLPFIIITSMLFIGPMGILGSGFMAGALKNAGNHNGSVTALAGTSRFAMGAVGGAVVSILHNGTFVPMLGTIATCGIISFIIFKVTVRYARPPLED</sequence>
<evidence type="ECO:0000313" key="11">
    <source>
        <dbReference type="Proteomes" id="UP000509371"/>
    </source>
</evidence>
<comment type="subcellular location">
    <subcellularLocation>
        <location evidence="8">Cell inner membrane</location>
        <topology evidence="8">Multi-pass membrane protein</topology>
    </subcellularLocation>
    <subcellularLocation>
        <location evidence="1">Cell membrane</location>
        <topology evidence="1">Multi-pass membrane protein</topology>
    </subcellularLocation>
</comment>
<feature type="transmembrane region" description="Helical" evidence="8">
    <location>
        <begin position="384"/>
        <end position="402"/>
    </location>
</feature>